<dbReference type="InterPro" id="IPR018062">
    <property type="entry name" value="HTH_AraC-typ_CS"/>
</dbReference>
<proteinExistence type="predicted"/>
<dbReference type="Pfam" id="PF12833">
    <property type="entry name" value="HTH_18"/>
    <property type="match status" value="1"/>
</dbReference>
<dbReference type="Proteomes" id="UP000236197">
    <property type="component" value="Unassembled WGS sequence"/>
</dbReference>
<feature type="domain" description="HTH araC/xylS-type" evidence="5">
    <location>
        <begin position="199"/>
        <end position="296"/>
    </location>
</feature>
<sequence length="304" mass="32809">MEMIEAWNERPDVRGARLADPEMGAENRRIAPFGPCPGVEFVTLEGIVQPFPLHFHDFWTIGQMVGGGRRMRCRGEEHVLGPDDFVLFEPGEVHGCEPVGEAPLAYRSIVVPDELFSQVVGEAIGVAGPHRFKTVVTRDVSLSACMARLYAFAWSEGADPLEEEEALLALLARAARCCEGGRAALTASAAPTGAVAAVARARALVDEAYAAELTLADLAEAAGLSRFALIRAFSDETGLTPHRYLQAVRANRARDLLAVGDAPAEAAARVGFSDQAHMTRVFKSFYGVTPGRYRSAARASREER</sequence>
<name>A0A2K2UCU2_9ACTN</name>
<evidence type="ECO:0000256" key="4">
    <source>
        <dbReference type="ARBA" id="ARBA00023163"/>
    </source>
</evidence>
<dbReference type="AlphaFoldDB" id="A0A2K2UCU2"/>
<dbReference type="InterPro" id="IPR037923">
    <property type="entry name" value="HTH-like"/>
</dbReference>
<dbReference type="GO" id="GO:0003700">
    <property type="term" value="F:DNA-binding transcription factor activity"/>
    <property type="evidence" value="ECO:0007669"/>
    <property type="project" value="InterPro"/>
</dbReference>
<dbReference type="InterPro" id="IPR003313">
    <property type="entry name" value="AraC-bd"/>
</dbReference>
<evidence type="ECO:0000256" key="1">
    <source>
        <dbReference type="ARBA" id="ARBA00023015"/>
    </source>
</evidence>
<dbReference type="SUPFAM" id="SSF51215">
    <property type="entry name" value="Regulatory protein AraC"/>
    <property type="match status" value="1"/>
</dbReference>
<dbReference type="PROSITE" id="PS01124">
    <property type="entry name" value="HTH_ARAC_FAMILY_2"/>
    <property type="match status" value="1"/>
</dbReference>
<gene>
    <name evidence="6" type="ORF">C2L71_04390</name>
</gene>
<dbReference type="PANTHER" id="PTHR46796">
    <property type="entry name" value="HTH-TYPE TRANSCRIPTIONAL ACTIVATOR RHAS-RELATED"/>
    <property type="match status" value="1"/>
</dbReference>
<evidence type="ECO:0000313" key="6">
    <source>
        <dbReference type="EMBL" id="PNV68079.1"/>
    </source>
</evidence>
<dbReference type="Gene3D" id="2.60.120.10">
    <property type="entry name" value="Jelly Rolls"/>
    <property type="match status" value="1"/>
</dbReference>
<dbReference type="PROSITE" id="PS00041">
    <property type="entry name" value="HTH_ARAC_FAMILY_1"/>
    <property type="match status" value="1"/>
</dbReference>
<reference evidence="7" key="1">
    <citation type="submission" date="2018-01" db="EMBL/GenBank/DDBJ databases">
        <title>Rubneribacter badeniensis gen. nov., sp. nov., and Colonibacter rubneri, gen. nov., sp. nov., WGS of new members of the Eggerthellaceae.</title>
        <authorList>
            <person name="Danylec N."/>
            <person name="Stoll D.A."/>
            <person name="Doetsch A."/>
            <person name="Kulling S.E."/>
            <person name="Huch M."/>
        </authorList>
    </citation>
    <scope>NUCLEOTIDE SEQUENCE [LARGE SCALE GENOMIC DNA]</scope>
    <source>
        <strain evidence="7">ResAG-96</strain>
    </source>
</reference>
<dbReference type="InterPro" id="IPR014710">
    <property type="entry name" value="RmlC-like_jellyroll"/>
</dbReference>
<dbReference type="Gene3D" id="1.10.10.60">
    <property type="entry name" value="Homeodomain-like"/>
    <property type="match status" value="2"/>
</dbReference>
<dbReference type="SMART" id="SM00342">
    <property type="entry name" value="HTH_ARAC"/>
    <property type="match status" value="1"/>
</dbReference>
<dbReference type="InterPro" id="IPR050204">
    <property type="entry name" value="AraC_XylS_family_regulators"/>
</dbReference>
<organism evidence="6 7">
    <name type="scientific">Enteroscipio rubneri</name>
    <dbReference type="NCBI Taxonomy" id="2070686"/>
    <lineage>
        <taxon>Bacteria</taxon>
        <taxon>Bacillati</taxon>
        <taxon>Actinomycetota</taxon>
        <taxon>Coriobacteriia</taxon>
        <taxon>Eggerthellales</taxon>
        <taxon>Eggerthellaceae</taxon>
        <taxon>Enteroscipio</taxon>
    </lineage>
</organism>
<comment type="caution">
    <text evidence="6">The sequence shown here is derived from an EMBL/GenBank/DDBJ whole genome shotgun (WGS) entry which is preliminary data.</text>
</comment>
<dbReference type="SUPFAM" id="SSF46689">
    <property type="entry name" value="Homeodomain-like"/>
    <property type="match status" value="2"/>
</dbReference>
<evidence type="ECO:0000256" key="3">
    <source>
        <dbReference type="ARBA" id="ARBA00023159"/>
    </source>
</evidence>
<evidence type="ECO:0000256" key="2">
    <source>
        <dbReference type="ARBA" id="ARBA00023125"/>
    </source>
</evidence>
<dbReference type="InterPro" id="IPR009057">
    <property type="entry name" value="Homeodomain-like_sf"/>
</dbReference>
<protein>
    <submittedName>
        <fullName evidence="6">AraC family transcriptional regulator</fullName>
    </submittedName>
</protein>
<dbReference type="GO" id="GO:0043565">
    <property type="term" value="F:sequence-specific DNA binding"/>
    <property type="evidence" value="ECO:0007669"/>
    <property type="project" value="InterPro"/>
</dbReference>
<dbReference type="RefSeq" id="WP_103264556.1">
    <property type="nucleotide sequence ID" value="NZ_CABMLE010000003.1"/>
</dbReference>
<dbReference type="InterPro" id="IPR018060">
    <property type="entry name" value="HTH_AraC"/>
</dbReference>
<dbReference type="Pfam" id="PF02311">
    <property type="entry name" value="AraC_binding"/>
    <property type="match status" value="1"/>
</dbReference>
<accession>A0A2K2UCU2</accession>
<evidence type="ECO:0000313" key="7">
    <source>
        <dbReference type="Proteomes" id="UP000236197"/>
    </source>
</evidence>
<keyword evidence="7" id="KW-1185">Reference proteome</keyword>
<keyword evidence="1" id="KW-0805">Transcription regulation</keyword>
<keyword evidence="4" id="KW-0804">Transcription</keyword>
<dbReference type="OrthoDB" id="3172070at2"/>
<dbReference type="EMBL" id="PPEK01000003">
    <property type="protein sequence ID" value="PNV68079.1"/>
    <property type="molecule type" value="Genomic_DNA"/>
</dbReference>
<dbReference type="PANTHER" id="PTHR46796:SF2">
    <property type="entry name" value="TRANSCRIPTIONAL REGULATORY PROTEIN"/>
    <property type="match status" value="1"/>
</dbReference>
<keyword evidence="3" id="KW-0010">Activator</keyword>
<evidence type="ECO:0000259" key="5">
    <source>
        <dbReference type="PROSITE" id="PS01124"/>
    </source>
</evidence>
<keyword evidence="2" id="KW-0238">DNA-binding</keyword>